<proteinExistence type="predicted"/>
<dbReference type="InterPro" id="IPR036866">
    <property type="entry name" value="RibonucZ/Hydroxyglut_hydro"/>
</dbReference>
<dbReference type="EMBL" id="JAOQJQ010000003">
    <property type="protein sequence ID" value="MCU6762425.1"/>
    <property type="molecule type" value="Genomic_DNA"/>
</dbReference>
<evidence type="ECO:0008006" key="3">
    <source>
        <dbReference type="Google" id="ProtNLM"/>
    </source>
</evidence>
<dbReference type="SUPFAM" id="SSF56281">
    <property type="entry name" value="Metallo-hydrolase/oxidoreductase"/>
    <property type="match status" value="1"/>
</dbReference>
<accession>A0ABT2TJN5</accession>
<evidence type="ECO:0000313" key="1">
    <source>
        <dbReference type="EMBL" id="MCU6762425.1"/>
    </source>
</evidence>
<comment type="caution">
    <text evidence="1">The sequence shown here is derived from an EMBL/GenBank/DDBJ whole genome shotgun (WGS) entry which is preliminary data.</text>
</comment>
<evidence type="ECO:0000313" key="2">
    <source>
        <dbReference type="Proteomes" id="UP001652442"/>
    </source>
</evidence>
<gene>
    <name evidence="1" type="ORF">OCV88_08775</name>
</gene>
<keyword evidence="2" id="KW-1185">Reference proteome</keyword>
<protein>
    <recommendedName>
        <fullName evidence="3">Metallo-beta-lactamase domain-containing protein</fullName>
    </recommendedName>
</protein>
<dbReference type="Gene3D" id="3.60.15.10">
    <property type="entry name" value="Ribonuclease Z/Hydroxyacylglutathione hydrolase-like"/>
    <property type="match status" value="1"/>
</dbReference>
<reference evidence="1 2" key="1">
    <citation type="journal article" date="2021" name="ISME Commun">
        <title>Automated analysis of genomic sequences facilitates high-throughput and comprehensive description of bacteria.</title>
        <authorList>
            <person name="Hitch T.C.A."/>
        </authorList>
    </citation>
    <scope>NUCLEOTIDE SEQUENCE [LARGE SCALE GENOMIC DNA]</scope>
    <source>
        <strain evidence="1 2">Sanger_109</strain>
    </source>
</reference>
<dbReference type="RefSeq" id="WP_158425131.1">
    <property type="nucleotide sequence ID" value="NZ_JAOQJQ010000003.1"/>
</dbReference>
<sequence>MKTSVFHSVNAGLYFYFQNTGIWIDGIHDGSGVGMSLMPDELIKDMECGTGLFQCVSGFVFTHLHEDHFNKEKTERFLQRASCETAVYTPTAYSEAVKPEPLAEGVKRLSVGSGEVLTKKTMHDGEGYQKAPHESVLLRLGGESFYIAGDAVLDVKDAKILGAYGEHMKMAFLNLYQLGDSCAEEFLQKLGARCVMLYHLPFPEDDRFSYRIMARQIMKKRCESLEKLGICVKVPKHMTWIK</sequence>
<name>A0ABT2TJN5_9FIRM</name>
<organism evidence="1 2">
    <name type="scientific">Brotonthovivens ammoniilytica</name>
    <dbReference type="NCBI Taxonomy" id="2981725"/>
    <lineage>
        <taxon>Bacteria</taxon>
        <taxon>Bacillati</taxon>
        <taxon>Bacillota</taxon>
        <taxon>Clostridia</taxon>
        <taxon>Lachnospirales</taxon>
        <taxon>Lachnospiraceae</taxon>
        <taxon>Brotonthovivens</taxon>
    </lineage>
</organism>
<dbReference type="Proteomes" id="UP001652442">
    <property type="component" value="Unassembled WGS sequence"/>
</dbReference>